<dbReference type="InParanoid" id="A0A6P3YVF1"/>
<dbReference type="SUPFAM" id="SSF48264">
    <property type="entry name" value="Cytochrome P450"/>
    <property type="match status" value="1"/>
</dbReference>
<dbReference type="KEGG" id="zju:107403818"/>
<comment type="similarity">
    <text evidence="2 9">Belongs to the cytochrome P450 family.</text>
</comment>
<gene>
    <name evidence="11" type="primary">LOC107403818</name>
</gene>
<feature type="binding site" description="axial binding residue" evidence="8">
    <location>
        <position position="457"/>
    </location>
    <ligand>
        <name>heme</name>
        <dbReference type="ChEBI" id="CHEBI:30413"/>
    </ligand>
    <ligandPart>
        <name>Fe</name>
        <dbReference type="ChEBI" id="CHEBI:18248"/>
    </ligandPart>
</feature>
<evidence type="ECO:0000256" key="3">
    <source>
        <dbReference type="ARBA" id="ARBA00022617"/>
    </source>
</evidence>
<dbReference type="GeneID" id="107403818"/>
<dbReference type="Proteomes" id="UP001652623">
    <property type="component" value="Chromosome 4"/>
</dbReference>
<comment type="cofactor">
    <cofactor evidence="1 8">
        <name>heme</name>
        <dbReference type="ChEBI" id="CHEBI:30413"/>
    </cofactor>
</comment>
<evidence type="ECO:0000313" key="11">
    <source>
        <dbReference type="RefSeq" id="XP_015866218.4"/>
    </source>
</evidence>
<evidence type="ECO:0000256" key="1">
    <source>
        <dbReference type="ARBA" id="ARBA00001971"/>
    </source>
</evidence>
<dbReference type="PRINTS" id="PR00385">
    <property type="entry name" value="P450"/>
</dbReference>
<dbReference type="GO" id="GO:0016705">
    <property type="term" value="F:oxidoreductase activity, acting on paired donors, with incorporation or reduction of molecular oxygen"/>
    <property type="evidence" value="ECO:0007669"/>
    <property type="project" value="InterPro"/>
</dbReference>
<keyword evidence="10" id="KW-1185">Reference proteome</keyword>
<evidence type="ECO:0000313" key="10">
    <source>
        <dbReference type="Proteomes" id="UP001652623"/>
    </source>
</evidence>
<dbReference type="PANTHER" id="PTHR24296">
    <property type="entry name" value="CYTOCHROME P450"/>
    <property type="match status" value="1"/>
</dbReference>
<evidence type="ECO:0000256" key="9">
    <source>
        <dbReference type="RuleBase" id="RU000461"/>
    </source>
</evidence>
<protein>
    <submittedName>
        <fullName evidence="11">Alkane hydroxylase MAH1-like</fullName>
    </submittedName>
</protein>
<dbReference type="FunCoup" id="A0A6P3YVF1">
    <property type="interactions" value="209"/>
</dbReference>
<evidence type="ECO:0000256" key="4">
    <source>
        <dbReference type="ARBA" id="ARBA00022723"/>
    </source>
</evidence>
<evidence type="ECO:0000256" key="2">
    <source>
        <dbReference type="ARBA" id="ARBA00010617"/>
    </source>
</evidence>
<organism evidence="10 11">
    <name type="scientific">Ziziphus jujuba</name>
    <name type="common">Chinese jujube</name>
    <name type="synonym">Ziziphus sativa</name>
    <dbReference type="NCBI Taxonomy" id="326968"/>
    <lineage>
        <taxon>Eukaryota</taxon>
        <taxon>Viridiplantae</taxon>
        <taxon>Streptophyta</taxon>
        <taxon>Embryophyta</taxon>
        <taxon>Tracheophyta</taxon>
        <taxon>Spermatophyta</taxon>
        <taxon>Magnoliopsida</taxon>
        <taxon>eudicotyledons</taxon>
        <taxon>Gunneridae</taxon>
        <taxon>Pentapetalae</taxon>
        <taxon>rosids</taxon>
        <taxon>fabids</taxon>
        <taxon>Rosales</taxon>
        <taxon>Rhamnaceae</taxon>
        <taxon>Paliureae</taxon>
        <taxon>Ziziphus</taxon>
    </lineage>
</organism>
<keyword evidence="5 9" id="KW-0560">Oxidoreductase</keyword>
<reference evidence="11" key="1">
    <citation type="submission" date="2025-08" db="UniProtKB">
        <authorList>
            <consortium name="RefSeq"/>
        </authorList>
    </citation>
    <scope>IDENTIFICATION</scope>
    <source>
        <tissue evidence="11">Seedling</tissue>
    </source>
</reference>
<dbReference type="GO" id="GO:0004497">
    <property type="term" value="F:monooxygenase activity"/>
    <property type="evidence" value="ECO:0007669"/>
    <property type="project" value="UniProtKB-KW"/>
</dbReference>
<keyword evidence="3 8" id="KW-0349">Heme</keyword>
<keyword evidence="4 8" id="KW-0479">Metal-binding</keyword>
<name>A0A6P3YVF1_ZIZJJ</name>
<keyword evidence="6 8" id="KW-0408">Iron</keyword>
<dbReference type="InterPro" id="IPR001128">
    <property type="entry name" value="Cyt_P450"/>
</dbReference>
<evidence type="ECO:0000256" key="7">
    <source>
        <dbReference type="ARBA" id="ARBA00023033"/>
    </source>
</evidence>
<keyword evidence="7 9" id="KW-0503">Monooxygenase</keyword>
<dbReference type="GO" id="GO:0006629">
    <property type="term" value="P:lipid metabolic process"/>
    <property type="evidence" value="ECO:0007669"/>
    <property type="project" value="UniProtKB-ARBA"/>
</dbReference>
<dbReference type="InterPro" id="IPR017972">
    <property type="entry name" value="Cyt_P450_CS"/>
</dbReference>
<dbReference type="InterPro" id="IPR002401">
    <property type="entry name" value="Cyt_P450_E_grp-I"/>
</dbReference>
<dbReference type="GO" id="GO:0020037">
    <property type="term" value="F:heme binding"/>
    <property type="evidence" value="ECO:0007669"/>
    <property type="project" value="InterPro"/>
</dbReference>
<dbReference type="PRINTS" id="PR00463">
    <property type="entry name" value="EP450I"/>
</dbReference>
<evidence type="ECO:0000256" key="6">
    <source>
        <dbReference type="ARBA" id="ARBA00023004"/>
    </source>
</evidence>
<sequence length="513" mass="59265">MACVIGYVELLVAVVCFVLLRHWRVHRNTSVIITNWPLVGMLPGLLRNVSCIHDFASHLLQKGGGTVEIKGPWLANLDFLVTSDPMNVQHILNKSFANYPKGPEFKMIFEPLGDGIFNSDSDLWKFQRKMFQLLMAKSKFELYMEKTIHRNVVDGLIPLLHHVSTTEIQVDLQEVFQRLTFDNICLLVLGFDPHCLSIEFPEVAYEKAFDNIERIVLLRHVQPQSWWKLQKWLQIGGEKQLAESLKVFDEFLHQCISKKQHEYNRIDQKDESNFDMLTIYMAEQQKQGQREYLGMSSDKFLRDTALNFLVAGRDTIGSALTWFFWLVSTHPFVETKLVEEINEKLTPKHDDKAKVFGAGEVSKLVYLHAALYESLRLYPPIPINHKAASQSDTLPSGHHIKQNQRILISFYSMGRMEEIWGKDCLEFKPERWISDKGEIIYVPSYKFTAFNNGPRSCLGKNMTFLQMKMVATAMLWNFRFQVVKGHPISPDMSVILYMKHGLKVIVSNRFCGA</sequence>
<evidence type="ECO:0000256" key="5">
    <source>
        <dbReference type="ARBA" id="ARBA00023002"/>
    </source>
</evidence>
<dbReference type="Gene3D" id="1.10.630.10">
    <property type="entry name" value="Cytochrome P450"/>
    <property type="match status" value="1"/>
</dbReference>
<accession>A0A6P3YVF1</accession>
<dbReference type="CDD" id="cd11064">
    <property type="entry name" value="CYP86A"/>
    <property type="match status" value="1"/>
</dbReference>
<dbReference type="RefSeq" id="XP_015866218.4">
    <property type="nucleotide sequence ID" value="XM_016010732.4"/>
</dbReference>
<dbReference type="Pfam" id="PF00067">
    <property type="entry name" value="p450"/>
    <property type="match status" value="1"/>
</dbReference>
<dbReference type="GO" id="GO:0005506">
    <property type="term" value="F:iron ion binding"/>
    <property type="evidence" value="ECO:0007669"/>
    <property type="project" value="InterPro"/>
</dbReference>
<evidence type="ECO:0000256" key="8">
    <source>
        <dbReference type="PIRSR" id="PIRSR602401-1"/>
    </source>
</evidence>
<dbReference type="InterPro" id="IPR036396">
    <property type="entry name" value="Cyt_P450_sf"/>
</dbReference>
<dbReference type="AlphaFoldDB" id="A0A6P3YVF1"/>
<dbReference type="PROSITE" id="PS00086">
    <property type="entry name" value="CYTOCHROME_P450"/>
    <property type="match status" value="1"/>
</dbReference>
<proteinExistence type="inferred from homology"/>